<name>A0A7W7ZCX4_9BACT</name>
<reference evidence="1 2" key="1">
    <citation type="submission" date="2020-08" db="EMBL/GenBank/DDBJ databases">
        <title>Genomic Encyclopedia of Type Strains, Phase IV (KMG-V): Genome sequencing to study the core and pangenomes of soil and plant-associated prokaryotes.</title>
        <authorList>
            <person name="Whitman W."/>
        </authorList>
    </citation>
    <scope>NUCLEOTIDE SEQUENCE [LARGE SCALE GENOMIC DNA]</scope>
    <source>
        <strain evidence="1 2">M8UP14</strain>
    </source>
</reference>
<organism evidence="1 2">
    <name type="scientific">Granulicella aggregans</name>
    <dbReference type="NCBI Taxonomy" id="474949"/>
    <lineage>
        <taxon>Bacteria</taxon>
        <taxon>Pseudomonadati</taxon>
        <taxon>Acidobacteriota</taxon>
        <taxon>Terriglobia</taxon>
        <taxon>Terriglobales</taxon>
        <taxon>Acidobacteriaceae</taxon>
        <taxon>Granulicella</taxon>
    </lineage>
</organism>
<sequence length="81" mass="9112">MSFCYHSSTTVSIADYAALRQLWEAGEVDLAESCILRVHDKPRTAAQAERLGQLLASVKVRKSDYSPESLTALWILKDERD</sequence>
<dbReference type="EMBL" id="JACHIP010000003">
    <property type="protein sequence ID" value="MBB5057448.1"/>
    <property type="molecule type" value="Genomic_DNA"/>
</dbReference>
<proteinExistence type="predicted"/>
<protein>
    <submittedName>
        <fullName evidence="1">ABC-type phosphate/phosphonate transport system substrate-binding protein</fullName>
    </submittedName>
</protein>
<keyword evidence="2" id="KW-1185">Reference proteome</keyword>
<dbReference type="AlphaFoldDB" id="A0A7W7ZCX4"/>
<evidence type="ECO:0000313" key="2">
    <source>
        <dbReference type="Proteomes" id="UP000540989"/>
    </source>
</evidence>
<dbReference type="RefSeq" id="WP_184216385.1">
    <property type="nucleotide sequence ID" value="NZ_JACHIP010000003.1"/>
</dbReference>
<dbReference type="Proteomes" id="UP000540989">
    <property type="component" value="Unassembled WGS sequence"/>
</dbReference>
<evidence type="ECO:0000313" key="1">
    <source>
        <dbReference type="EMBL" id="MBB5057448.1"/>
    </source>
</evidence>
<comment type="caution">
    <text evidence="1">The sequence shown here is derived from an EMBL/GenBank/DDBJ whole genome shotgun (WGS) entry which is preliminary data.</text>
</comment>
<accession>A0A7W7ZCX4</accession>
<gene>
    <name evidence="1" type="ORF">HDF16_002154</name>
</gene>